<dbReference type="CDD" id="cd21037">
    <property type="entry name" value="MLKL_NTD"/>
    <property type="match status" value="1"/>
</dbReference>
<reference evidence="1" key="1">
    <citation type="submission" date="2023-03" db="EMBL/GenBank/DDBJ databases">
        <title>Massive genome expansion in bonnet fungi (Mycena s.s.) driven by repeated elements and novel gene families across ecological guilds.</title>
        <authorList>
            <consortium name="Lawrence Berkeley National Laboratory"/>
            <person name="Harder C.B."/>
            <person name="Miyauchi S."/>
            <person name="Viragh M."/>
            <person name="Kuo A."/>
            <person name="Thoen E."/>
            <person name="Andreopoulos B."/>
            <person name="Lu D."/>
            <person name="Skrede I."/>
            <person name="Drula E."/>
            <person name="Henrissat B."/>
            <person name="Morin E."/>
            <person name="Kohler A."/>
            <person name="Barry K."/>
            <person name="LaButti K."/>
            <person name="Morin E."/>
            <person name="Salamov A."/>
            <person name="Lipzen A."/>
            <person name="Mereny Z."/>
            <person name="Hegedus B."/>
            <person name="Baldrian P."/>
            <person name="Stursova M."/>
            <person name="Weitz H."/>
            <person name="Taylor A."/>
            <person name="Grigoriev I.V."/>
            <person name="Nagy L.G."/>
            <person name="Martin F."/>
            <person name="Kauserud H."/>
        </authorList>
    </citation>
    <scope>NUCLEOTIDE SEQUENCE</scope>
    <source>
        <strain evidence="1">CBHHK182m</strain>
    </source>
</reference>
<gene>
    <name evidence="1" type="ORF">B0H16DRAFT_1697516</name>
</gene>
<sequence>MPSNIVVEATNKAKTLRMTCKLTPSKRVYLPLTAVLVKICRVATPESRREAAELLMFAVKMTESLLENGVDPQLPSQFPEGLVKFESALVAIHRHIESIPNTSTKARKLSALAFRIKSPRLRAELIRTHKTLMKNSGKLNSFAPRGECILEVASVGIRLAGAVVELPVVNLLKPLVVIAASICETAKVVNGNREAAIALAAHVQNVTDSVVERATAGDENSLAVLRRVLDQIQKSLDVLKCRRGGVVSFVLARKDKERFTTLHLALDRALQVFTSSQTVKTIEIVHANTEELAMVKATVTSVERIVTLADLDRLRSAHDTAFVPVLPINVKRSFFFIDLSPPHNDARPVD</sequence>
<name>A0AAD7MR50_9AGAR</name>
<dbReference type="Gene3D" id="1.20.930.20">
    <property type="entry name" value="Adaptor protein Cbl, N-terminal domain"/>
    <property type="match status" value="1"/>
</dbReference>
<dbReference type="Proteomes" id="UP001215598">
    <property type="component" value="Unassembled WGS sequence"/>
</dbReference>
<comment type="caution">
    <text evidence="1">The sequence shown here is derived from an EMBL/GenBank/DDBJ whole genome shotgun (WGS) entry which is preliminary data.</text>
</comment>
<dbReference type="InterPro" id="IPR059179">
    <property type="entry name" value="MLKL-like_MCAfunc"/>
</dbReference>
<dbReference type="GO" id="GO:0007166">
    <property type="term" value="P:cell surface receptor signaling pathway"/>
    <property type="evidence" value="ECO:0007669"/>
    <property type="project" value="InterPro"/>
</dbReference>
<dbReference type="EMBL" id="JARKIB010000174">
    <property type="protein sequence ID" value="KAJ7728247.1"/>
    <property type="molecule type" value="Genomic_DNA"/>
</dbReference>
<organism evidence="1 2">
    <name type="scientific">Mycena metata</name>
    <dbReference type="NCBI Taxonomy" id="1033252"/>
    <lineage>
        <taxon>Eukaryota</taxon>
        <taxon>Fungi</taxon>
        <taxon>Dikarya</taxon>
        <taxon>Basidiomycota</taxon>
        <taxon>Agaricomycotina</taxon>
        <taxon>Agaricomycetes</taxon>
        <taxon>Agaricomycetidae</taxon>
        <taxon>Agaricales</taxon>
        <taxon>Marasmiineae</taxon>
        <taxon>Mycenaceae</taxon>
        <taxon>Mycena</taxon>
    </lineage>
</organism>
<keyword evidence="2" id="KW-1185">Reference proteome</keyword>
<dbReference type="AlphaFoldDB" id="A0AAD7MR50"/>
<evidence type="ECO:0000313" key="1">
    <source>
        <dbReference type="EMBL" id="KAJ7728247.1"/>
    </source>
</evidence>
<accession>A0AAD7MR50</accession>
<protein>
    <submittedName>
        <fullName evidence="1">Uncharacterized protein</fullName>
    </submittedName>
</protein>
<dbReference type="InterPro" id="IPR036537">
    <property type="entry name" value="Adaptor_Cbl_N_dom_sf"/>
</dbReference>
<evidence type="ECO:0000313" key="2">
    <source>
        <dbReference type="Proteomes" id="UP001215598"/>
    </source>
</evidence>
<proteinExistence type="predicted"/>